<evidence type="ECO:0000256" key="5">
    <source>
        <dbReference type="ARBA" id="ARBA00022737"/>
    </source>
</evidence>
<proteinExistence type="predicted"/>
<evidence type="ECO:0000256" key="6">
    <source>
        <dbReference type="ARBA" id="ARBA00022989"/>
    </source>
</evidence>
<dbReference type="PANTHER" id="PTHR48061:SF2">
    <property type="entry name" value="RECEPTOR LIKE PROTEIN 30-LIKE"/>
    <property type="match status" value="1"/>
</dbReference>
<gene>
    <name evidence="11" type="ORF">FSB_LOCUS45966</name>
</gene>
<dbReference type="EMBL" id="OIVN01004558">
    <property type="protein sequence ID" value="SPD18084.1"/>
    <property type="molecule type" value="Genomic_DNA"/>
</dbReference>
<keyword evidence="5" id="KW-0677">Repeat</keyword>
<keyword evidence="8" id="KW-0675">Receptor</keyword>
<reference evidence="11" key="1">
    <citation type="submission" date="2018-02" db="EMBL/GenBank/DDBJ databases">
        <authorList>
            <person name="Cohen D.B."/>
            <person name="Kent A.D."/>
        </authorList>
    </citation>
    <scope>NUCLEOTIDE SEQUENCE</scope>
</reference>
<evidence type="ECO:0000259" key="10">
    <source>
        <dbReference type="Pfam" id="PF08263"/>
    </source>
</evidence>
<comment type="subcellular location">
    <subcellularLocation>
        <location evidence="1">Membrane</location>
        <topology evidence="1">Single-pass type I membrane protein</topology>
    </subcellularLocation>
</comment>
<dbReference type="Pfam" id="PF00560">
    <property type="entry name" value="LRR_1"/>
    <property type="match status" value="1"/>
</dbReference>
<keyword evidence="3" id="KW-0812">Transmembrane</keyword>
<organism evidence="11">
    <name type="scientific">Fagus sylvatica</name>
    <name type="common">Beechnut</name>
    <dbReference type="NCBI Taxonomy" id="28930"/>
    <lineage>
        <taxon>Eukaryota</taxon>
        <taxon>Viridiplantae</taxon>
        <taxon>Streptophyta</taxon>
        <taxon>Embryophyta</taxon>
        <taxon>Tracheophyta</taxon>
        <taxon>Spermatophyta</taxon>
        <taxon>Magnoliopsida</taxon>
        <taxon>eudicotyledons</taxon>
        <taxon>Gunneridae</taxon>
        <taxon>Pentapetalae</taxon>
        <taxon>rosids</taxon>
        <taxon>fabids</taxon>
        <taxon>Fagales</taxon>
        <taxon>Fagaceae</taxon>
        <taxon>Fagus</taxon>
    </lineage>
</organism>
<dbReference type="InterPro" id="IPR001611">
    <property type="entry name" value="Leu-rich_rpt"/>
</dbReference>
<dbReference type="GO" id="GO:0016020">
    <property type="term" value="C:membrane"/>
    <property type="evidence" value="ECO:0007669"/>
    <property type="project" value="UniProtKB-SubCell"/>
</dbReference>
<sequence length="393" mass="44295">MKIPLLSWLFVLPICTLFVSFGIFVVSGQCLRDQQDLLIELKNSLIFNSTLSTKLVRWNESADCCSWEGVTCSEGRVVGLNLDSELISGGLDNSGSLFRLQYLQNLSLASNKLKTFPDFLRNQTILAILDLSDNQIHGQIPNWIWNLTNLNFLNLSYNSLEGPLPNLPYALRVLDLHFNQLHGQFPTPQSYLMHLDLSWNNFSFVLPASIAYCSLVALNLNRNLLEGVVPKSLANCTYLEVLDIGNNQIHDAFPCYLKDISSLRILILRSNNFYGSIGCGGPNATWLMLQIVDLSSNNFSGKLSIISFANSKAMVVDNKIQSKFNYLQYETIQPIKSYDYGNGLKITYISQYLDAITVTSKGLYSELGKFWDNFTLIDLSCNNLDGQQYQKPR</sequence>
<dbReference type="InterPro" id="IPR032675">
    <property type="entry name" value="LRR_dom_sf"/>
</dbReference>
<protein>
    <recommendedName>
        <fullName evidence="10">Leucine-rich repeat-containing N-terminal plant-type domain-containing protein</fullName>
    </recommendedName>
</protein>
<evidence type="ECO:0000256" key="9">
    <source>
        <dbReference type="ARBA" id="ARBA00023180"/>
    </source>
</evidence>
<evidence type="ECO:0000313" key="11">
    <source>
        <dbReference type="EMBL" id="SPD18084.1"/>
    </source>
</evidence>
<dbReference type="AlphaFoldDB" id="A0A2N9I208"/>
<dbReference type="PANTHER" id="PTHR48061">
    <property type="entry name" value="LEUCINE-RICH REPEAT RECEPTOR PROTEIN KINASE EMS1-LIKE-RELATED"/>
    <property type="match status" value="1"/>
</dbReference>
<accession>A0A2N9I208</accession>
<name>A0A2N9I208_FAGSY</name>
<evidence type="ECO:0000256" key="2">
    <source>
        <dbReference type="ARBA" id="ARBA00022614"/>
    </source>
</evidence>
<evidence type="ECO:0000256" key="8">
    <source>
        <dbReference type="ARBA" id="ARBA00023170"/>
    </source>
</evidence>
<keyword evidence="4" id="KW-0732">Signal</keyword>
<dbReference type="Pfam" id="PF08263">
    <property type="entry name" value="LRRNT_2"/>
    <property type="match status" value="1"/>
</dbReference>
<feature type="domain" description="Leucine-rich repeat-containing N-terminal plant-type" evidence="10">
    <location>
        <begin position="33"/>
        <end position="73"/>
    </location>
</feature>
<dbReference type="Gene3D" id="3.80.10.10">
    <property type="entry name" value="Ribonuclease Inhibitor"/>
    <property type="match status" value="2"/>
</dbReference>
<evidence type="ECO:0000256" key="4">
    <source>
        <dbReference type="ARBA" id="ARBA00022729"/>
    </source>
</evidence>
<dbReference type="InterPro" id="IPR013210">
    <property type="entry name" value="LRR_N_plant-typ"/>
</dbReference>
<dbReference type="InterPro" id="IPR046956">
    <property type="entry name" value="RLP23-like"/>
</dbReference>
<keyword evidence="2" id="KW-0433">Leucine-rich repeat</keyword>
<dbReference type="PRINTS" id="PR00019">
    <property type="entry name" value="LEURICHRPT"/>
</dbReference>
<evidence type="ECO:0000256" key="7">
    <source>
        <dbReference type="ARBA" id="ARBA00023136"/>
    </source>
</evidence>
<dbReference type="Pfam" id="PF13855">
    <property type="entry name" value="LRR_8"/>
    <property type="match status" value="2"/>
</dbReference>
<keyword evidence="7" id="KW-0472">Membrane</keyword>
<keyword evidence="9" id="KW-0325">Glycoprotein</keyword>
<dbReference type="SUPFAM" id="SSF52058">
    <property type="entry name" value="L domain-like"/>
    <property type="match status" value="1"/>
</dbReference>
<evidence type="ECO:0000256" key="1">
    <source>
        <dbReference type="ARBA" id="ARBA00004479"/>
    </source>
</evidence>
<evidence type="ECO:0000256" key="3">
    <source>
        <dbReference type="ARBA" id="ARBA00022692"/>
    </source>
</evidence>
<keyword evidence="6" id="KW-1133">Transmembrane helix</keyword>